<dbReference type="Pfam" id="PF00096">
    <property type="entry name" value="zf-C2H2"/>
    <property type="match status" value="2"/>
</dbReference>
<dbReference type="InterPro" id="IPR013087">
    <property type="entry name" value="Znf_C2H2_type"/>
</dbReference>
<dbReference type="GO" id="GO:0000978">
    <property type="term" value="F:RNA polymerase II cis-regulatory region sequence-specific DNA binding"/>
    <property type="evidence" value="ECO:0007669"/>
    <property type="project" value="TreeGrafter"/>
</dbReference>
<organism evidence="8 9">
    <name type="scientific">Hibiscus trionum</name>
    <name type="common">Flower of an hour</name>
    <dbReference type="NCBI Taxonomy" id="183268"/>
    <lineage>
        <taxon>Eukaryota</taxon>
        <taxon>Viridiplantae</taxon>
        <taxon>Streptophyta</taxon>
        <taxon>Embryophyta</taxon>
        <taxon>Tracheophyta</taxon>
        <taxon>Spermatophyta</taxon>
        <taxon>Magnoliopsida</taxon>
        <taxon>eudicotyledons</taxon>
        <taxon>Gunneridae</taxon>
        <taxon>Pentapetalae</taxon>
        <taxon>rosids</taxon>
        <taxon>malvids</taxon>
        <taxon>Malvales</taxon>
        <taxon>Malvaceae</taxon>
        <taxon>Malvoideae</taxon>
        <taxon>Hibiscus</taxon>
    </lineage>
</organism>
<keyword evidence="1" id="KW-0479">Metal-binding</keyword>
<dbReference type="GO" id="GO:0000981">
    <property type="term" value="F:DNA-binding transcription factor activity, RNA polymerase II-specific"/>
    <property type="evidence" value="ECO:0007669"/>
    <property type="project" value="TreeGrafter"/>
</dbReference>
<dbReference type="EMBL" id="BSYR01000057">
    <property type="protein sequence ID" value="GMJ10804.1"/>
    <property type="molecule type" value="Genomic_DNA"/>
</dbReference>
<dbReference type="Gene3D" id="3.30.160.60">
    <property type="entry name" value="Classic Zinc Finger"/>
    <property type="match status" value="2"/>
</dbReference>
<dbReference type="SMART" id="SM00355">
    <property type="entry name" value="ZnF_C2H2"/>
    <property type="match status" value="2"/>
</dbReference>
<keyword evidence="3 5" id="KW-0863">Zinc-finger</keyword>
<proteinExistence type="predicted"/>
<keyword evidence="4" id="KW-0862">Zinc</keyword>
<reference evidence="8" key="1">
    <citation type="submission" date="2023-05" db="EMBL/GenBank/DDBJ databases">
        <title>Genome and transcriptome analyses reveal genes involved in the formation of fine ridges on petal epidermal cells in Hibiscus trionum.</title>
        <authorList>
            <person name="Koshimizu S."/>
            <person name="Masuda S."/>
            <person name="Ishii T."/>
            <person name="Shirasu K."/>
            <person name="Hoshino A."/>
            <person name="Arita M."/>
        </authorList>
    </citation>
    <scope>NUCLEOTIDE SEQUENCE</scope>
    <source>
        <strain evidence="8">Hamamatsu line</strain>
    </source>
</reference>
<keyword evidence="9" id="KW-1185">Reference proteome</keyword>
<gene>
    <name evidence="8" type="ORF">HRI_004749600</name>
</gene>
<comment type="caution">
    <text evidence="8">The sequence shown here is derived from an EMBL/GenBank/DDBJ whole genome shotgun (WGS) entry which is preliminary data.</text>
</comment>
<dbReference type="GO" id="GO:0005634">
    <property type="term" value="C:nucleus"/>
    <property type="evidence" value="ECO:0007669"/>
    <property type="project" value="UniProtKB-ARBA"/>
</dbReference>
<name>A0A9W7JCA8_HIBTR</name>
<dbReference type="OrthoDB" id="3437960at2759"/>
<dbReference type="SUPFAM" id="SSF57667">
    <property type="entry name" value="beta-beta-alpha zinc fingers"/>
    <property type="match status" value="2"/>
</dbReference>
<evidence type="ECO:0000313" key="8">
    <source>
        <dbReference type="EMBL" id="GMJ10804.1"/>
    </source>
</evidence>
<feature type="domain" description="C2H2-type" evidence="7">
    <location>
        <begin position="73"/>
        <end position="103"/>
    </location>
</feature>
<dbReference type="AlphaFoldDB" id="A0A9W7JCA8"/>
<dbReference type="GO" id="GO:0045944">
    <property type="term" value="P:positive regulation of transcription by RNA polymerase II"/>
    <property type="evidence" value="ECO:0007669"/>
    <property type="project" value="UniProtKB-ARBA"/>
</dbReference>
<dbReference type="PROSITE" id="PS00028">
    <property type="entry name" value="ZINC_FINGER_C2H2_1"/>
    <property type="match status" value="2"/>
</dbReference>
<evidence type="ECO:0000256" key="1">
    <source>
        <dbReference type="ARBA" id="ARBA00022723"/>
    </source>
</evidence>
<dbReference type="InterPro" id="IPR050329">
    <property type="entry name" value="GLI_C2H2-zinc-finger"/>
</dbReference>
<evidence type="ECO:0000256" key="3">
    <source>
        <dbReference type="ARBA" id="ARBA00022771"/>
    </source>
</evidence>
<feature type="compositionally biased region" description="Polar residues" evidence="6">
    <location>
        <begin position="134"/>
        <end position="143"/>
    </location>
</feature>
<sequence>MKTQSQENYHICPYPDCGKRYAHEYKLKNHVASHHEKNTTPEVAKYVPPVEKIIKIPKSAGIAYGSASSDRPYACHYEGCEKAYIHEYKLKLHLRREHPGHMSDENAENATPNGDNEMDEGNDHDAYAGKRFNGKSQKQSRAKSNVKMPPAKIAKQKSSSPSPVTLPVLKKQWWCKYFV</sequence>
<evidence type="ECO:0000313" key="9">
    <source>
        <dbReference type="Proteomes" id="UP001165190"/>
    </source>
</evidence>
<evidence type="ECO:0000256" key="6">
    <source>
        <dbReference type="SAM" id="MobiDB-lite"/>
    </source>
</evidence>
<evidence type="ECO:0000259" key="7">
    <source>
        <dbReference type="PROSITE" id="PS50157"/>
    </source>
</evidence>
<accession>A0A9W7JCA8</accession>
<dbReference type="PANTHER" id="PTHR19818:SF139">
    <property type="entry name" value="PAIR-RULE PROTEIN ODD-PAIRED"/>
    <property type="match status" value="1"/>
</dbReference>
<dbReference type="FunFam" id="3.30.160.60:FF:002205">
    <property type="entry name" value="Zinc finger transcription factor YY1"/>
    <property type="match status" value="1"/>
</dbReference>
<evidence type="ECO:0000256" key="2">
    <source>
        <dbReference type="ARBA" id="ARBA00022737"/>
    </source>
</evidence>
<keyword evidence="2" id="KW-0677">Repeat</keyword>
<feature type="region of interest" description="Disordered" evidence="6">
    <location>
        <begin position="100"/>
        <end position="164"/>
    </location>
</feature>
<evidence type="ECO:0000256" key="4">
    <source>
        <dbReference type="ARBA" id="ARBA00022833"/>
    </source>
</evidence>
<feature type="domain" description="C2H2-type" evidence="7">
    <location>
        <begin position="10"/>
        <end position="39"/>
    </location>
</feature>
<protein>
    <submittedName>
        <fullName evidence="8">Yin Yang 1</fullName>
    </submittedName>
</protein>
<dbReference type="PROSITE" id="PS50157">
    <property type="entry name" value="ZINC_FINGER_C2H2_2"/>
    <property type="match status" value="2"/>
</dbReference>
<dbReference type="PANTHER" id="PTHR19818">
    <property type="entry name" value="ZINC FINGER PROTEIN ZIC AND GLI"/>
    <property type="match status" value="1"/>
</dbReference>
<dbReference type="GO" id="GO:0008270">
    <property type="term" value="F:zinc ion binding"/>
    <property type="evidence" value="ECO:0007669"/>
    <property type="project" value="UniProtKB-KW"/>
</dbReference>
<dbReference type="InterPro" id="IPR036236">
    <property type="entry name" value="Znf_C2H2_sf"/>
</dbReference>
<dbReference type="Proteomes" id="UP001165190">
    <property type="component" value="Unassembled WGS sequence"/>
</dbReference>
<evidence type="ECO:0000256" key="5">
    <source>
        <dbReference type="PROSITE-ProRule" id="PRU00042"/>
    </source>
</evidence>
<dbReference type="FunFam" id="3.30.160.60:FF:001190">
    <property type="entry name" value="zinc finger transcription factor YY1"/>
    <property type="match status" value="1"/>
</dbReference>